<dbReference type="EMBL" id="JARYMX010000004">
    <property type="protein sequence ID" value="KAJ9552487.1"/>
    <property type="molecule type" value="Genomic_DNA"/>
</dbReference>
<gene>
    <name evidence="1" type="ORF">OSB04_016532</name>
</gene>
<evidence type="ECO:0000313" key="1">
    <source>
        <dbReference type="EMBL" id="KAJ9552487.1"/>
    </source>
</evidence>
<dbReference type="Proteomes" id="UP001172457">
    <property type="component" value="Chromosome 4"/>
</dbReference>
<comment type="caution">
    <text evidence="1">The sequence shown here is derived from an EMBL/GenBank/DDBJ whole genome shotgun (WGS) entry which is preliminary data.</text>
</comment>
<dbReference type="AlphaFoldDB" id="A0AA38W8K5"/>
<organism evidence="1 2">
    <name type="scientific">Centaurea solstitialis</name>
    <name type="common">yellow star-thistle</name>
    <dbReference type="NCBI Taxonomy" id="347529"/>
    <lineage>
        <taxon>Eukaryota</taxon>
        <taxon>Viridiplantae</taxon>
        <taxon>Streptophyta</taxon>
        <taxon>Embryophyta</taxon>
        <taxon>Tracheophyta</taxon>
        <taxon>Spermatophyta</taxon>
        <taxon>Magnoliopsida</taxon>
        <taxon>eudicotyledons</taxon>
        <taxon>Gunneridae</taxon>
        <taxon>Pentapetalae</taxon>
        <taxon>asterids</taxon>
        <taxon>campanulids</taxon>
        <taxon>Asterales</taxon>
        <taxon>Asteraceae</taxon>
        <taxon>Carduoideae</taxon>
        <taxon>Cardueae</taxon>
        <taxon>Centaureinae</taxon>
        <taxon>Centaurea</taxon>
    </lineage>
</organism>
<reference evidence="1" key="1">
    <citation type="submission" date="2023-03" db="EMBL/GenBank/DDBJ databases">
        <title>Chromosome-scale reference genome and RAD-based genetic map of yellow starthistle (Centaurea solstitialis) reveal putative structural variation and QTLs associated with invader traits.</title>
        <authorList>
            <person name="Reatini B."/>
            <person name="Cang F.A."/>
            <person name="Jiang Q."/>
            <person name="Mckibben M.T.W."/>
            <person name="Barker M.S."/>
            <person name="Rieseberg L.H."/>
            <person name="Dlugosch K.M."/>
        </authorList>
    </citation>
    <scope>NUCLEOTIDE SEQUENCE</scope>
    <source>
        <strain evidence="1">CAN-66</strain>
        <tissue evidence="1">Leaf</tissue>
    </source>
</reference>
<protein>
    <submittedName>
        <fullName evidence="1">Uncharacterized protein</fullName>
    </submittedName>
</protein>
<sequence length="70" mass="7657">MKEYGINNSWHKEVVIKQEITVGLKWPMYTPIHLIAGTNGVLAIKGGGNVGLGLSINEKTISLRENPNNV</sequence>
<keyword evidence="2" id="KW-1185">Reference proteome</keyword>
<name>A0AA38W8K5_9ASTR</name>
<accession>A0AA38W8K5</accession>
<proteinExistence type="predicted"/>
<evidence type="ECO:0000313" key="2">
    <source>
        <dbReference type="Proteomes" id="UP001172457"/>
    </source>
</evidence>